<protein>
    <recommendedName>
        <fullName evidence="3">Ethanolamine utilization protein EutQ</fullName>
    </recommendedName>
</protein>
<dbReference type="AlphaFoldDB" id="A0A0L6U2B7"/>
<organism evidence="1 2">
    <name type="scientific">Acetobacterium bakii</name>
    <dbReference type="NCBI Taxonomy" id="52689"/>
    <lineage>
        <taxon>Bacteria</taxon>
        <taxon>Bacillati</taxon>
        <taxon>Bacillota</taxon>
        <taxon>Clostridia</taxon>
        <taxon>Eubacteriales</taxon>
        <taxon>Eubacteriaceae</taxon>
        <taxon>Acetobacterium</taxon>
    </lineage>
</organism>
<accession>A0A0L6U2B7</accession>
<keyword evidence="2" id="KW-1185">Reference proteome</keyword>
<evidence type="ECO:0000313" key="1">
    <source>
        <dbReference type="EMBL" id="KNZ42482.1"/>
    </source>
</evidence>
<dbReference type="OrthoDB" id="3828611at2"/>
<dbReference type="Pfam" id="PF06249">
    <property type="entry name" value="EutQ"/>
    <property type="match status" value="1"/>
</dbReference>
<dbReference type="EMBL" id="LGYO01000012">
    <property type="protein sequence ID" value="KNZ42482.1"/>
    <property type="molecule type" value="Genomic_DNA"/>
</dbReference>
<evidence type="ECO:0000313" key="2">
    <source>
        <dbReference type="Proteomes" id="UP000036873"/>
    </source>
</evidence>
<dbReference type="CDD" id="cd02228">
    <property type="entry name" value="cupin_EutQ"/>
    <property type="match status" value="1"/>
</dbReference>
<dbReference type="InterPro" id="IPR014710">
    <property type="entry name" value="RmlC-like_jellyroll"/>
</dbReference>
<dbReference type="PANTHER" id="PTHR36169">
    <property type="entry name" value="ETHANOLAMINE UTILIZATION PROTEIN EUTQ"/>
    <property type="match status" value="1"/>
</dbReference>
<sequence length="168" mass="19126">MNNIEQIVKNQVLDLNISEELIAQIVNEVMAALITDDKQLKKVAEPDRIRLIRGNSVIFENFDTGNPDDKVTFKEILSIEECPNMATGFLKIEKSSFDWYLGYDELDYIVDGTLEITYDGKKFTGHAGDVIFIPKETAVTFSSPNHCKFFFAAYPANWQDLCEDKKSN</sequence>
<dbReference type="RefSeq" id="WP_050739474.1">
    <property type="nucleotide sequence ID" value="NZ_LGYO01000012.1"/>
</dbReference>
<reference evidence="2" key="1">
    <citation type="submission" date="2015-07" db="EMBL/GenBank/DDBJ databases">
        <title>Draft genome sequence of Acetobacterium bakii DSM 8293, a potential psychrophilic chemical producer through syngas fermentation.</title>
        <authorList>
            <person name="Song Y."/>
            <person name="Hwang S."/>
            <person name="Cho B.-K."/>
        </authorList>
    </citation>
    <scope>NUCLEOTIDE SEQUENCE [LARGE SCALE GENOMIC DNA]</scope>
    <source>
        <strain evidence="2">DSM 8239</strain>
    </source>
</reference>
<dbReference type="PANTHER" id="PTHR36169:SF1">
    <property type="entry name" value="ACETATE KINASE EUTQ"/>
    <property type="match status" value="1"/>
</dbReference>
<name>A0A0L6U2B7_9FIRM</name>
<dbReference type="InterPro" id="IPR010424">
    <property type="entry name" value="EutQ"/>
</dbReference>
<proteinExistence type="predicted"/>
<evidence type="ECO:0008006" key="3">
    <source>
        <dbReference type="Google" id="ProtNLM"/>
    </source>
</evidence>
<dbReference type="Proteomes" id="UP000036873">
    <property type="component" value="Unassembled WGS sequence"/>
</dbReference>
<dbReference type="STRING" id="52689.AKG39_06025"/>
<dbReference type="InterPro" id="IPR011051">
    <property type="entry name" value="RmlC_Cupin_sf"/>
</dbReference>
<dbReference type="Gene3D" id="2.60.120.10">
    <property type="entry name" value="Jelly Rolls"/>
    <property type="match status" value="1"/>
</dbReference>
<comment type="caution">
    <text evidence="1">The sequence shown here is derived from an EMBL/GenBank/DDBJ whole genome shotgun (WGS) entry which is preliminary data.</text>
</comment>
<dbReference type="SUPFAM" id="SSF51182">
    <property type="entry name" value="RmlC-like cupins"/>
    <property type="match status" value="1"/>
</dbReference>
<gene>
    <name evidence="1" type="ORF">AKG39_06025</name>
</gene>